<dbReference type="EMBL" id="ANNX02000025">
    <property type="protein sequence ID" value="KYC41044.1"/>
    <property type="molecule type" value="Genomic_DNA"/>
</dbReference>
<accession>A0A139X8L5</accession>
<evidence type="ECO:0000313" key="1">
    <source>
        <dbReference type="EMBL" id="KYC41044.1"/>
    </source>
</evidence>
<protein>
    <submittedName>
        <fullName evidence="1">Uncharacterized protein</fullName>
    </submittedName>
</protein>
<name>A0A139X8L5_9CYAN</name>
<proteinExistence type="predicted"/>
<evidence type="ECO:0000313" key="2">
    <source>
        <dbReference type="Proteomes" id="UP000076925"/>
    </source>
</evidence>
<dbReference type="AlphaFoldDB" id="A0A139X8L5"/>
<sequence>MRCAYPGVKDDKQCKSLLKIAVSENLSLSQIKEKIANLKTETKEEKKGADRAVAYSQRLKNIYTKAKKIKSLD</sequence>
<comment type="caution">
    <text evidence="1">The sequence shown here is derived from an EMBL/GenBank/DDBJ whole genome shotgun (WGS) entry which is preliminary data.</text>
</comment>
<organism evidence="1 2">
    <name type="scientific">Scytonema hofmannii PCC 7110</name>
    <dbReference type="NCBI Taxonomy" id="128403"/>
    <lineage>
        <taxon>Bacteria</taxon>
        <taxon>Bacillati</taxon>
        <taxon>Cyanobacteriota</taxon>
        <taxon>Cyanophyceae</taxon>
        <taxon>Nostocales</taxon>
        <taxon>Scytonemataceae</taxon>
        <taxon>Scytonema</taxon>
    </lineage>
</organism>
<keyword evidence="2" id="KW-1185">Reference proteome</keyword>
<reference evidence="1 2" key="1">
    <citation type="journal article" date="2013" name="Genome Biol. Evol.">
        <title>Genomes of Stigonematalean cyanobacteria (subsection V) and the evolution of oxygenic photosynthesis from prokaryotes to plastids.</title>
        <authorList>
            <person name="Dagan T."/>
            <person name="Roettger M."/>
            <person name="Stucken K."/>
            <person name="Landan G."/>
            <person name="Koch R."/>
            <person name="Major P."/>
            <person name="Gould S.B."/>
            <person name="Goremykin V.V."/>
            <person name="Rippka R."/>
            <person name="Tandeau de Marsac N."/>
            <person name="Gugger M."/>
            <person name="Lockhart P.J."/>
            <person name="Allen J.F."/>
            <person name="Brune I."/>
            <person name="Maus I."/>
            <person name="Puhler A."/>
            <person name="Martin W.F."/>
        </authorList>
    </citation>
    <scope>NUCLEOTIDE SEQUENCE [LARGE SCALE GENOMIC DNA]</scope>
    <source>
        <strain evidence="1 2">PCC 7110</strain>
    </source>
</reference>
<dbReference type="Proteomes" id="UP000076925">
    <property type="component" value="Unassembled WGS sequence"/>
</dbReference>
<gene>
    <name evidence="1" type="ORF">WA1_23285</name>
</gene>